<keyword evidence="3" id="KW-1185">Reference proteome</keyword>
<dbReference type="AlphaFoldDB" id="A0A553ZEL2"/>
<dbReference type="RefSeq" id="WP_143941949.1">
    <property type="nucleotide sequence ID" value="NZ_VKLS01000160.1"/>
</dbReference>
<feature type="domain" description="SGNH hydrolase-type esterase" evidence="1">
    <location>
        <begin position="188"/>
        <end position="383"/>
    </location>
</feature>
<evidence type="ECO:0000313" key="3">
    <source>
        <dbReference type="Proteomes" id="UP000320888"/>
    </source>
</evidence>
<dbReference type="Pfam" id="PF13472">
    <property type="entry name" value="Lipase_GDSL_2"/>
    <property type="match status" value="1"/>
</dbReference>
<dbReference type="Gene3D" id="3.40.50.1110">
    <property type="entry name" value="SGNH hydrolase"/>
    <property type="match status" value="1"/>
</dbReference>
<dbReference type="InterPro" id="IPR013830">
    <property type="entry name" value="SGNH_hydro"/>
</dbReference>
<dbReference type="EMBL" id="VKLS01000160">
    <property type="protein sequence ID" value="TSB39878.1"/>
    <property type="molecule type" value="Genomic_DNA"/>
</dbReference>
<evidence type="ECO:0000259" key="1">
    <source>
        <dbReference type="Pfam" id="PF13472"/>
    </source>
</evidence>
<proteinExistence type="predicted"/>
<dbReference type="InterPro" id="IPR036514">
    <property type="entry name" value="SGNH_hydro_sf"/>
</dbReference>
<name>A0A553ZEL2_9ACTN</name>
<accession>A0A553ZEL2</accession>
<dbReference type="Proteomes" id="UP000320888">
    <property type="component" value="Unassembled WGS sequence"/>
</dbReference>
<comment type="caution">
    <text evidence="2">The sequence shown here is derived from an EMBL/GenBank/DDBJ whole genome shotgun (WGS) entry which is preliminary data.</text>
</comment>
<gene>
    <name evidence="2" type="ORF">FNZ23_14860</name>
</gene>
<organism evidence="2 3">
    <name type="scientific">Streptomyces benahoarensis</name>
    <dbReference type="NCBI Taxonomy" id="2595054"/>
    <lineage>
        <taxon>Bacteria</taxon>
        <taxon>Bacillati</taxon>
        <taxon>Actinomycetota</taxon>
        <taxon>Actinomycetes</taxon>
        <taxon>Kitasatosporales</taxon>
        <taxon>Streptomycetaceae</taxon>
        <taxon>Streptomyces</taxon>
    </lineage>
</organism>
<dbReference type="SUPFAM" id="SSF52266">
    <property type="entry name" value="SGNH hydrolase"/>
    <property type="match status" value="1"/>
</dbReference>
<evidence type="ECO:0000313" key="2">
    <source>
        <dbReference type="EMBL" id="TSB39878.1"/>
    </source>
</evidence>
<reference evidence="2 3" key="1">
    <citation type="submission" date="2019-07" db="EMBL/GenBank/DDBJ databases">
        <title>Draft genome for Streptomyces benahoarensis MZ03-48.</title>
        <authorList>
            <person name="Gonzalez-Pimentel J.L."/>
        </authorList>
    </citation>
    <scope>NUCLEOTIDE SEQUENCE [LARGE SCALE GENOMIC DNA]</scope>
    <source>
        <strain evidence="2 3">MZ03-48</strain>
    </source>
</reference>
<sequence>MTSQHDDTAGPAASADLLATPLTEELLRGALDVERTTHGLLPHRLPARARAQFSDPQLSLAESQPSGVRLVFRTRATTIELDTLRTKMAYVGAPERPDGIYDLVVDGQLTAQASTDGGNVLLVDMVKGSAETKPGPPGTVRFVGLPEGAKDIEIWLPYNEITQLVALRTDAPVEPPPSRGAPVWLHHGSSISHGSNAASPTTTWPALAASLGGAELVNLGLGGSALLDPFTARAMRDTPADLISVKIGLNLVNADLMRLRAFTPAVHGFLDTIREGHPTAPLLVISPVICPIHEDAPGPSVPDFENLSAGQLQFKAAGDPAERATGKLTLNVIREELARIVRQRAAGDPRLFLLDGRDLYGEADFAELPLPDQLHPDAATHRRIGERFAALAFGRGGAFAGTGRPTGTA</sequence>
<dbReference type="OrthoDB" id="2060945at2"/>
<protein>
    <submittedName>
        <fullName evidence="2">Lipase</fullName>
    </submittedName>
</protein>
<dbReference type="Gene3D" id="2.60.120.260">
    <property type="entry name" value="Galactose-binding domain-like"/>
    <property type="match status" value="1"/>
</dbReference>